<keyword evidence="4" id="KW-1185">Reference proteome</keyword>
<dbReference type="InterPro" id="IPR054471">
    <property type="entry name" value="GPIID_WHD"/>
</dbReference>
<dbReference type="SMART" id="SM00248">
    <property type="entry name" value="ANK"/>
    <property type="match status" value="3"/>
</dbReference>
<reference evidence="3" key="1">
    <citation type="journal article" date="2021" name="Nat. Commun.">
        <title>Genetic determinants of endophytism in the Arabidopsis root mycobiome.</title>
        <authorList>
            <person name="Mesny F."/>
            <person name="Miyauchi S."/>
            <person name="Thiergart T."/>
            <person name="Pickel B."/>
            <person name="Atanasova L."/>
            <person name="Karlsson M."/>
            <person name="Huettel B."/>
            <person name="Barry K.W."/>
            <person name="Haridas S."/>
            <person name="Chen C."/>
            <person name="Bauer D."/>
            <person name="Andreopoulos W."/>
            <person name="Pangilinan J."/>
            <person name="LaButti K."/>
            <person name="Riley R."/>
            <person name="Lipzen A."/>
            <person name="Clum A."/>
            <person name="Drula E."/>
            <person name="Henrissat B."/>
            <person name="Kohler A."/>
            <person name="Grigoriev I.V."/>
            <person name="Martin F.M."/>
            <person name="Hacquard S."/>
        </authorList>
    </citation>
    <scope>NUCLEOTIDE SEQUENCE</scope>
    <source>
        <strain evidence="3">MPI-CAGE-AT-0147</strain>
    </source>
</reference>
<dbReference type="PANTHER" id="PTHR10039:SF16">
    <property type="entry name" value="GPI INOSITOL-DEACYLASE"/>
    <property type="match status" value="1"/>
</dbReference>
<comment type="caution">
    <text evidence="3">The sequence shown here is derived from an EMBL/GenBank/DDBJ whole genome shotgun (WGS) entry which is preliminary data.</text>
</comment>
<dbReference type="EMBL" id="JAGMUV010000010">
    <property type="protein sequence ID" value="KAH7141832.1"/>
    <property type="molecule type" value="Genomic_DNA"/>
</dbReference>
<proteinExistence type="predicted"/>
<feature type="repeat" description="ANK" evidence="1">
    <location>
        <begin position="337"/>
        <end position="369"/>
    </location>
</feature>
<evidence type="ECO:0000313" key="4">
    <source>
        <dbReference type="Proteomes" id="UP000738349"/>
    </source>
</evidence>
<protein>
    <submittedName>
        <fullName evidence="3">Ankyrin repeat-containing domain protein</fullName>
    </submittedName>
</protein>
<dbReference type="SUPFAM" id="SSF48403">
    <property type="entry name" value="Ankyrin repeat"/>
    <property type="match status" value="1"/>
</dbReference>
<feature type="repeat" description="ANK" evidence="1">
    <location>
        <begin position="303"/>
        <end position="335"/>
    </location>
</feature>
<dbReference type="OrthoDB" id="366390at2759"/>
<dbReference type="Proteomes" id="UP000738349">
    <property type="component" value="Unassembled WGS sequence"/>
</dbReference>
<gene>
    <name evidence="3" type="ORF">EDB81DRAFT_760680</name>
</gene>
<dbReference type="InterPro" id="IPR036770">
    <property type="entry name" value="Ankyrin_rpt-contain_sf"/>
</dbReference>
<dbReference type="PROSITE" id="PS50088">
    <property type="entry name" value="ANK_REPEAT"/>
    <property type="match status" value="3"/>
</dbReference>
<feature type="repeat" description="ANK" evidence="1">
    <location>
        <begin position="370"/>
        <end position="402"/>
    </location>
</feature>
<accession>A0A9P9J3E8</accession>
<dbReference type="PRINTS" id="PR01415">
    <property type="entry name" value="ANKYRIN"/>
</dbReference>
<feature type="domain" description="GPI inositol-deacylase winged helix" evidence="2">
    <location>
        <begin position="100"/>
        <end position="187"/>
    </location>
</feature>
<evidence type="ECO:0000256" key="1">
    <source>
        <dbReference type="PROSITE-ProRule" id="PRU00023"/>
    </source>
</evidence>
<keyword evidence="1" id="KW-0040">ANK repeat</keyword>
<dbReference type="PANTHER" id="PTHR10039">
    <property type="entry name" value="AMELOGENIN"/>
    <property type="match status" value="1"/>
</dbReference>
<organism evidence="3 4">
    <name type="scientific">Dactylonectria macrodidyma</name>
    <dbReference type="NCBI Taxonomy" id="307937"/>
    <lineage>
        <taxon>Eukaryota</taxon>
        <taxon>Fungi</taxon>
        <taxon>Dikarya</taxon>
        <taxon>Ascomycota</taxon>
        <taxon>Pezizomycotina</taxon>
        <taxon>Sordariomycetes</taxon>
        <taxon>Hypocreomycetidae</taxon>
        <taxon>Hypocreales</taxon>
        <taxon>Nectriaceae</taxon>
        <taxon>Dactylonectria</taxon>
    </lineage>
</organism>
<name>A0A9P9J3E8_9HYPO</name>
<dbReference type="Pfam" id="PF12796">
    <property type="entry name" value="Ank_2"/>
    <property type="match status" value="1"/>
</dbReference>
<evidence type="ECO:0000313" key="3">
    <source>
        <dbReference type="EMBL" id="KAH7141832.1"/>
    </source>
</evidence>
<dbReference type="Pfam" id="PF22939">
    <property type="entry name" value="WHD_GPIID"/>
    <property type="match status" value="1"/>
</dbReference>
<dbReference type="PROSITE" id="PS50297">
    <property type="entry name" value="ANK_REP_REGION"/>
    <property type="match status" value="3"/>
</dbReference>
<dbReference type="InterPro" id="IPR002110">
    <property type="entry name" value="Ankyrin_rpt"/>
</dbReference>
<dbReference type="Gene3D" id="1.25.40.20">
    <property type="entry name" value="Ankyrin repeat-containing domain"/>
    <property type="match status" value="2"/>
</dbReference>
<sequence>MCLGPVFDCLDRDIGCYIDYQLDHDPEFRRRKLKPSFKQTIRESLRVQANGMFLWIRCQFDEIAKLKTVKYIREALSSLPEGLYDTYENILVKVPKGNVRIVRQLLQWLVYNVSNLSLAELRESLAIEPDKDHINEEALLESPEDIGELCPGLIVVIDEGVASLAHLSVRNYLLSDRIKSSRASAFAFPEAEANGENALSCLAYLTFAELRSGPADSADDFEARLLRRPFLDHASRCWAAYAHNANSSSEELCKHTLQFFSLSCRTNFMSWVQVLCSRLTGSRADEYMTTMEQQKHRWDSYPKHATSLYYAASFGLEHVVRALIAQGAEINAAGGRLGATAFHAAALRSHVKVMDILFQKGADPNRADAIKVTPLHSAASMGNAEVIRFLLEHGTDPKAKDAWMRTPYDIVRLAGRVDALNYLEIIKPFSC</sequence>
<evidence type="ECO:0000259" key="2">
    <source>
        <dbReference type="Pfam" id="PF22939"/>
    </source>
</evidence>
<dbReference type="AlphaFoldDB" id="A0A9P9J3E8"/>